<dbReference type="SMART" id="SM00256">
    <property type="entry name" value="FBOX"/>
    <property type="match status" value="1"/>
</dbReference>
<sequence>METRSSKRKKLLNAENEAQPSTDLTVVADWISDLPDAILHHILFLLPIKSIAQTSVLSKRWRHLWSSFPDLDFTTINPFGNSLTNLDSISHKSFHSNGMDFINRVLSLRNKNKNSDIRILRFRAHLSFSCLNGLIRRAVRQNVQELDVQVATDDYFNLPRCIIMSDSLRVFKLKSHYPGFRLPPSSIMTGGFRSLHTLSLSLIILYNQPSLLDLFTDSSFPLLKKLNLDACFGLENLDVSCRALQDFTLENCFQLHGLDISGAKLERLRVASCFDAYSDKSWVKVNAPSLRIIIWEYNSITENSFLENLSSLHEASIGFFVLHEDISAAKLWSVSSLLAGLSHAHCLALESQSIEILSSNNYFAVPLSPFNSLKSLELNTGFNKSDIPGIACLFRSSPGLHTLTLRIINDYKIERKQWNRDLWEMSNSEEEQYWESQTRALKSFLHHLKVVKIHGFLECENEISLVKFLLKHGRALQEMTLCSGHCNSRDSLRRQKIRSQIMGFSRASSNAKIAFH</sequence>
<proteinExistence type="predicted"/>
<dbReference type="Gene3D" id="1.20.1280.50">
    <property type="match status" value="1"/>
</dbReference>
<dbReference type="CDD" id="cd22160">
    <property type="entry name" value="F-box_AtFBL13-like"/>
    <property type="match status" value="1"/>
</dbReference>
<dbReference type="InterPro" id="IPR036047">
    <property type="entry name" value="F-box-like_dom_sf"/>
</dbReference>
<accession>A0AAP0RVT1</accession>
<dbReference type="Pfam" id="PF23622">
    <property type="entry name" value="LRR_At1g61320_AtMIF1"/>
    <property type="match status" value="1"/>
</dbReference>
<dbReference type="Pfam" id="PF00646">
    <property type="entry name" value="F-box"/>
    <property type="match status" value="1"/>
</dbReference>
<dbReference type="SMART" id="SM00579">
    <property type="entry name" value="FBD"/>
    <property type="match status" value="1"/>
</dbReference>
<dbReference type="InterPro" id="IPR006566">
    <property type="entry name" value="FBD"/>
</dbReference>
<dbReference type="PROSITE" id="PS50181">
    <property type="entry name" value="FBOX"/>
    <property type="match status" value="1"/>
</dbReference>
<feature type="domain" description="F-box" evidence="1">
    <location>
        <begin position="28"/>
        <end position="76"/>
    </location>
</feature>
<dbReference type="InterPro" id="IPR050232">
    <property type="entry name" value="FBL13/AtMIF1-like"/>
</dbReference>
<dbReference type="PANTHER" id="PTHR31900:SF32">
    <property type="entry name" value="F-BOX_RNI_FBD-LIKE DOMAIN PROTEIN"/>
    <property type="match status" value="1"/>
</dbReference>
<dbReference type="EMBL" id="JBBPBK010000005">
    <property type="protein sequence ID" value="KAK9285059.1"/>
    <property type="molecule type" value="Genomic_DNA"/>
</dbReference>
<dbReference type="InterPro" id="IPR001810">
    <property type="entry name" value="F-box_dom"/>
</dbReference>
<gene>
    <name evidence="2" type="ORF">L1049_024244</name>
</gene>
<evidence type="ECO:0000313" key="3">
    <source>
        <dbReference type="Proteomes" id="UP001415857"/>
    </source>
</evidence>
<keyword evidence="3" id="KW-1185">Reference proteome</keyword>
<dbReference type="AlphaFoldDB" id="A0AAP0RVT1"/>
<dbReference type="SUPFAM" id="SSF52058">
    <property type="entry name" value="L domain-like"/>
    <property type="match status" value="1"/>
</dbReference>
<evidence type="ECO:0000259" key="1">
    <source>
        <dbReference type="PROSITE" id="PS50181"/>
    </source>
</evidence>
<dbReference type="InterPro" id="IPR055357">
    <property type="entry name" value="LRR_At1g61320_AtMIF1"/>
</dbReference>
<name>A0AAP0RVT1_LIQFO</name>
<comment type="caution">
    <text evidence="2">The sequence shown here is derived from an EMBL/GenBank/DDBJ whole genome shotgun (WGS) entry which is preliminary data.</text>
</comment>
<dbReference type="Pfam" id="PF08387">
    <property type="entry name" value="FBD"/>
    <property type="match status" value="1"/>
</dbReference>
<protein>
    <recommendedName>
        <fullName evidence="1">F-box domain-containing protein</fullName>
    </recommendedName>
</protein>
<organism evidence="2 3">
    <name type="scientific">Liquidambar formosana</name>
    <name type="common">Formosan gum</name>
    <dbReference type="NCBI Taxonomy" id="63359"/>
    <lineage>
        <taxon>Eukaryota</taxon>
        <taxon>Viridiplantae</taxon>
        <taxon>Streptophyta</taxon>
        <taxon>Embryophyta</taxon>
        <taxon>Tracheophyta</taxon>
        <taxon>Spermatophyta</taxon>
        <taxon>Magnoliopsida</taxon>
        <taxon>eudicotyledons</taxon>
        <taxon>Gunneridae</taxon>
        <taxon>Pentapetalae</taxon>
        <taxon>Saxifragales</taxon>
        <taxon>Altingiaceae</taxon>
        <taxon>Liquidambar</taxon>
    </lineage>
</organism>
<dbReference type="PANTHER" id="PTHR31900">
    <property type="entry name" value="F-BOX/RNI SUPERFAMILY PROTEIN-RELATED"/>
    <property type="match status" value="1"/>
</dbReference>
<dbReference type="Proteomes" id="UP001415857">
    <property type="component" value="Unassembled WGS sequence"/>
</dbReference>
<reference evidence="2 3" key="1">
    <citation type="journal article" date="2024" name="Plant J.">
        <title>Genome sequences and population genomics reveal climatic adaptation and genomic divergence between two closely related sweetgum species.</title>
        <authorList>
            <person name="Xu W.Q."/>
            <person name="Ren C.Q."/>
            <person name="Zhang X.Y."/>
            <person name="Comes H.P."/>
            <person name="Liu X.H."/>
            <person name="Li Y.G."/>
            <person name="Kettle C.J."/>
            <person name="Jalonen R."/>
            <person name="Gaisberger H."/>
            <person name="Ma Y.Z."/>
            <person name="Qiu Y.X."/>
        </authorList>
    </citation>
    <scope>NUCLEOTIDE SEQUENCE [LARGE SCALE GENOMIC DNA]</scope>
    <source>
        <strain evidence="2">Hangzhou</strain>
    </source>
</reference>
<dbReference type="InterPro" id="IPR053781">
    <property type="entry name" value="F-box_AtFBL13-like"/>
</dbReference>
<evidence type="ECO:0000313" key="2">
    <source>
        <dbReference type="EMBL" id="KAK9285059.1"/>
    </source>
</evidence>
<dbReference type="SUPFAM" id="SSF81383">
    <property type="entry name" value="F-box domain"/>
    <property type="match status" value="1"/>
</dbReference>